<evidence type="ECO:0000256" key="1">
    <source>
        <dbReference type="SAM" id="MobiDB-lite"/>
    </source>
</evidence>
<feature type="transmembrane region" description="Helical" evidence="2">
    <location>
        <begin position="29"/>
        <end position="46"/>
    </location>
</feature>
<dbReference type="KEGG" id="plei:Q9312_13865"/>
<accession>A0AA51X6P7</accession>
<evidence type="ECO:0000256" key="2">
    <source>
        <dbReference type="SAM" id="Phobius"/>
    </source>
</evidence>
<protein>
    <submittedName>
        <fullName evidence="3">FxsA family protein</fullName>
    </submittedName>
</protein>
<name>A0AA51X6P7_9GAMM</name>
<proteinExistence type="predicted"/>
<keyword evidence="2" id="KW-0472">Membrane</keyword>
<sequence length="163" mass="18086">MPWLPVIFVVLPFTELMILLKIGAEWGVLPTLGLIIVTATIGYQLFRHQGMSTWQRVNQKVAQGEMPTSDMTEGVLILMAGVLMITPGLITDTIGLLCLLPFTRRPLLKLLGKRLMAKVTVYSSATSQTTEDPYRSNSGKVFDGEAHEVKEAPSENTRQLDRD</sequence>
<keyword evidence="4" id="KW-1185">Reference proteome</keyword>
<keyword evidence="2" id="KW-1133">Transmembrane helix</keyword>
<feature type="compositionally biased region" description="Basic and acidic residues" evidence="1">
    <location>
        <begin position="142"/>
        <end position="163"/>
    </location>
</feature>
<dbReference type="PANTHER" id="PTHR35335">
    <property type="entry name" value="UPF0716 PROTEIN FXSA"/>
    <property type="match status" value="1"/>
</dbReference>
<reference evidence="3 4" key="1">
    <citation type="submission" date="2023-08" db="EMBL/GenBank/DDBJ databases">
        <title>Pleionea litopenaei sp. nov., isolated from stomach of juvenile Litopenaeus vannamei.</title>
        <authorList>
            <person name="Rho A.M."/>
            <person name="Hwang C.Y."/>
        </authorList>
    </citation>
    <scope>NUCLEOTIDE SEQUENCE [LARGE SCALE GENOMIC DNA]</scope>
    <source>
        <strain evidence="3 4">HL-JVS1</strain>
    </source>
</reference>
<dbReference type="InterPro" id="IPR007313">
    <property type="entry name" value="FxsA"/>
</dbReference>
<evidence type="ECO:0000313" key="4">
    <source>
        <dbReference type="Proteomes" id="UP001239782"/>
    </source>
</evidence>
<dbReference type="EMBL" id="CP133548">
    <property type="protein sequence ID" value="WMS86305.1"/>
    <property type="molecule type" value="Genomic_DNA"/>
</dbReference>
<feature type="transmembrane region" description="Helical" evidence="2">
    <location>
        <begin position="75"/>
        <end position="100"/>
    </location>
</feature>
<dbReference type="Pfam" id="PF04186">
    <property type="entry name" value="FxsA"/>
    <property type="match status" value="1"/>
</dbReference>
<feature type="region of interest" description="Disordered" evidence="1">
    <location>
        <begin position="127"/>
        <end position="163"/>
    </location>
</feature>
<feature type="compositionally biased region" description="Polar residues" evidence="1">
    <location>
        <begin position="127"/>
        <end position="139"/>
    </location>
</feature>
<dbReference type="GO" id="GO:0016020">
    <property type="term" value="C:membrane"/>
    <property type="evidence" value="ECO:0007669"/>
    <property type="project" value="InterPro"/>
</dbReference>
<dbReference type="Proteomes" id="UP001239782">
    <property type="component" value="Chromosome"/>
</dbReference>
<organism evidence="3 4">
    <name type="scientific">Pleionea litopenaei</name>
    <dbReference type="NCBI Taxonomy" id="3070815"/>
    <lineage>
        <taxon>Bacteria</taxon>
        <taxon>Pseudomonadati</taxon>
        <taxon>Pseudomonadota</taxon>
        <taxon>Gammaproteobacteria</taxon>
        <taxon>Oceanospirillales</taxon>
        <taxon>Pleioneaceae</taxon>
        <taxon>Pleionea</taxon>
    </lineage>
</organism>
<dbReference type="AlphaFoldDB" id="A0AA51X6P7"/>
<evidence type="ECO:0000313" key="3">
    <source>
        <dbReference type="EMBL" id="WMS86305.1"/>
    </source>
</evidence>
<dbReference type="PANTHER" id="PTHR35335:SF1">
    <property type="entry name" value="UPF0716 PROTEIN FXSA"/>
    <property type="match status" value="1"/>
</dbReference>
<dbReference type="NCBIfam" id="NF008528">
    <property type="entry name" value="PRK11463.1-2"/>
    <property type="match status" value="1"/>
</dbReference>
<keyword evidence="2" id="KW-0812">Transmembrane</keyword>
<dbReference type="RefSeq" id="WP_309201457.1">
    <property type="nucleotide sequence ID" value="NZ_CP133548.1"/>
</dbReference>
<gene>
    <name evidence="3" type="ORF">Q9312_13865</name>
</gene>